<keyword evidence="1" id="KW-0963">Cytoplasm</keyword>
<dbReference type="InterPro" id="IPR040017">
    <property type="entry name" value="XPOT"/>
</dbReference>
<dbReference type="PANTHER" id="PTHR15952:SF11">
    <property type="entry name" value="EXPORTIN-T"/>
    <property type="match status" value="1"/>
</dbReference>
<dbReference type="STRING" id="667725.A0A0L0F612"/>
<comment type="subcellular location">
    <subcellularLocation>
        <location evidence="1">Nucleus</location>
    </subcellularLocation>
    <subcellularLocation>
        <location evidence="1">Cytoplasm</location>
    </subcellularLocation>
    <text evidence="1">Shuttles between the nucleus and the cytoplasm.</text>
</comment>
<name>A0A0L0F612_9EUKA</name>
<organism evidence="2 3">
    <name type="scientific">Sphaeroforma arctica JP610</name>
    <dbReference type="NCBI Taxonomy" id="667725"/>
    <lineage>
        <taxon>Eukaryota</taxon>
        <taxon>Ichthyosporea</taxon>
        <taxon>Ichthyophonida</taxon>
        <taxon>Sphaeroforma</taxon>
    </lineage>
</organism>
<dbReference type="GO" id="GO:0000049">
    <property type="term" value="F:tRNA binding"/>
    <property type="evidence" value="ECO:0007669"/>
    <property type="project" value="UniProtKB-UniRule"/>
</dbReference>
<keyword evidence="1" id="KW-0539">Nucleus</keyword>
<dbReference type="GO" id="GO:0005737">
    <property type="term" value="C:cytoplasm"/>
    <property type="evidence" value="ECO:0007669"/>
    <property type="project" value="UniProtKB-SubCell"/>
</dbReference>
<gene>
    <name evidence="2" type="ORF">SARC_15393</name>
</gene>
<dbReference type="PANTHER" id="PTHR15952">
    <property type="entry name" value="EXPORTIN-T/LOS1"/>
    <property type="match status" value="1"/>
</dbReference>
<evidence type="ECO:0000256" key="1">
    <source>
        <dbReference type="RuleBase" id="RU366037"/>
    </source>
</evidence>
<dbReference type="GO" id="GO:0071528">
    <property type="term" value="P:tRNA re-export from nucleus"/>
    <property type="evidence" value="ECO:0007669"/>
    <property type="project" value="UniProtKB-UniRule"/>
</dbReference>
<evidence type="ECO:0000313" key="2">
    <source>
        <dbReference type="EMBL" id="KNC72059.1"/>
    </source>
</evidence>
<keyword evidence="1" id="KW-0813">Transport</keyword>
<dbReference type="InterPro" id="IPR011989">
    <property type="entry name" value="ARM-like"/>
</dbReference>
<feature type="non-terminal residue" evidence="2">
    <location>
        <position position="121"/>
    </location>
</feature>
<dbReference type="RefSeq" id="XP_014145961.1">
    <property type="nucleotide sequence ID" value="XM_014290486.1"/>
</dbReference>
<dbReference type="Gene3D" id="1.25.10.10">
    <property type="entry name" value="Leucine-rich Repeat Variant"/>
    <property type="match status" value="1"/>
</dbReference>
<dbReference type="SUPFAM" id="SSF48371">
    <property type="entry name" value="ARM repeat"/>
    <property type="match status" value="1"/>
</dbReference>
<sequence length="121" mass="14131">MNLLLPAIVCAQRFVDIDSTGNDEDLVRFFCLHVIENALKTKLDSQPTEALMPINEVLMRWLQDKGPEVEAQTFVWNKFAYLFVLLFRRMYATHATQMMSELVELVASGRNRERMADMYLR</sequence>
<reference evidence="2 3" key="1">
    <citation type="submission" date="2011-02" db="EMBL/GenBank/DDBJ databases">
        <title>The Genome Sequence of Sphaeroforma arctica JP610.</title>
        <authorList>
            <consortium name="The Broad Institute Genome Sequencing Platform"/>
            <person name="Russ C."/>
            <person name="Cuomo C."/>
            <person name="Young S.K."/>
            <person name="Zeng Q."/>
            <person name="Gargeya S."/>
            <person name="Alvarado L."/>
            <person name="Berlin A."/>
            <person name="Chapman S.B."/>
            <person name="Chen Z."/>
            <person name="Freedman E."/>
            <person name="Gellesch M."/>
            <person name="Goldberg J."/>
            <person name="Griggs A."/>
            <person name="Gujja S."/>
            <person name="Heilman E."/>
            <person name="Heiman D."/>
            <person name="Howarth C."/>
            <person name="Mehta T."/>
            <person name="Neiman D."/>
            <person name="Pearson M."/>
            <person name="Roberts A."/>
            <person name="Saif S."/>
            <person name="Shea T."/>
            <person name="Shenoy N."/>
            <person name="Sisk P."/>
            <person name="Stolte C."/>
            <person name="Sykes S."/>
            <person name="White J."/>
            <person name="Yandava C."/>
            <person name="Burger G."/>
            <person name="Gray M.W."/>
            <person name="Holland P.W.H."/>
            <person name="King N."/>
            <person name="Lang F.B.F."/>
            <person name="Roger A.J."/>
            <person name="Ruiz-Trillo I."/>
            <person name="Haas B."/>
            <person name="Nusbaum C."/>
            <person name="Birren B."/>
        </authorList>
    </citation>
    <scope>NUCLEOTIDE SEQUENCE [LARGE SCALE GENOMIC DNA]</scope>
    <source>
        <strain evidence="2 3">JP610</strain>
    </source>
</reference>
<proteinExistence type="inferred from homology"/>
<comment type="function">
    <text evidence="1">tRNA nucleus export receptor which facilitates tRNA translocation across the nuclear pore complex.</text>
</comment>
<dbReference type="GO" id="GO:0031267">
    <property type="term" value="F:small GTPase binding"/>
    <property type="evidence" value="ECO:0007669"/>
    <property type="project" value="InterPro"/>
</dbReference>
<dbReference type="AlphaFoldDB" id="A0A0L0F612"/>
<accession>A0A0L0F612</accession>
<dbReference type="GO" id="GO:0005643">
    <property type="term" value="C:nuclear pore"/>
    <property type="evidence" value="ECO:0007669"/>
    <property type="project" value="TreeGrafter"/>
</dbReference>
<keyword evidence="1" id="KW-0694">RNA-binding</keyword>
<dbReference type="EMBL" id="KQ247643">
    <property type="protein sequence ID" value="KNC72059.1"/>
    <property type="molecule type" value="Genomic_DNA"/>
</dbReference>
<keyword evidence="3" id="KW-1185">Reference proteome</keyword>
<dbReference type="Proteomes" id="UP000054560">
    <property type="component" value="Unassembled WGS sequence"/>
</dbReference>
<dbReference type="InterPro" id="IPR016024">
    <property type="entry name" value="ARM-type_fold"/>
</dbReference>
<evidence type="ECO:0000313" key="3">
    <source>
        <dbReference type="Proteomes" id="UP000054560"/>
    </source>
</evidence>
<dbReference type="GeneID" id="25915897"/>
<protein>
    <recommendedName>
        <fullName evidence="1">Exportin-T</fullName>
    </recommendedName>
    <alternativeName>
        <fullName evidence="1">Exportin(tRNA)</fullName>
    </alternativeName>
    <alternativeName>
        <fullName evidence="1">tRNA exportin</fullName>
    </alternativeName>
</protein>
<dbReference type="OrthoDB" id="26399at2759"/>
<keyword evidence="1" id="KW-0820">tRNA-binding</keyword>
<comment type="similarity">
    <text evidence="1">Belongs to the exportin family.</text>
</comment>
<dbReference type="GO" id="GO:0016363">
    <property type="term" value="C:nuclear matrix"/>
    <property type="evidence" value="ECO:0007669"/>
    <property type="project" value="TreeGrafter"/>
</dbReference>